<reference evidence="1 2" key="1">
    <citation type="submission" date="2011-10" db="EMBL/GenBank/DDBJ databases">
        <authorList>
            <person name="Genoscope - CEA"/>
        </authorList>
    </citation>
    <scope>NUCLEOTIDE SEQUENCE [LARGE SCALE GENOMIC DNA]</scope>
    <source>
        <strain evidence="1 2">RCC 1105</strain>
    </source>
</reference>
<dbReference type="EMBL" id="FO082260">
    <property type="protein sequence ID" value="CCO20748.1"/>
    <property type="molecule type" value="Genomic_DNA"/>
</dbReference>
<protein>
    <recommendedName>
        <fullName evidence="3">Glycosyl transferase family 1 domain-containing protein</fullName>
    </recommendedName>
</protein>
<sequence>MKPKASLMKRGVLLSFFMFGLFYSSNTSFEHISLEEHVKASPDHDARERFCKVTPYSKSRLYKIPNVQKSISRWKVKRAYSGEESKVPFRKRNSLKICSANSTDYSMSKLRESMHAHSRQILKQLSYNEKVEVSPVATPGTSLLVQSSNFCAKPISFAFAISSQEGSGKIRGFMIADELNKLGHTAVTVFGKEGPLWPDPLKELRTCSTLHLCIFVKWDSRSFPRILLECKKRGALAFIDLLDYCDSNRKNIVDQWPKEIDGFILQSKFQFQVFQSVGFSNSVVIRHHHTNIKSEKLALRSENHAVKTIGFTGSRKNSGGIIQNFLGDIEIWASKRNIKIVQIVSNRIIAGKTKISDIYDQNKYHTGVIESVDVAIVWPKDFSNSEIYFKPITRFIHWLSHGIPTIVYPTQSYIEIAEEFGYPLLAKNTTEVLEWLEVLVSNKSFRSQISHLGLVMAEKFSLKNTVQQYSNAFCGMHD</sequence>
<gene>
    <name evidence="1" type="ordered locus">Bathy19g00490</name>
</gene>
<evidence type="ECO:0000313" key="1">
    <source>
        <dbReference type="EMBL" id="CCO20748.1"/>
    </source>
</evidence>
<evidence type="ECO:0008006" key="3">
    <source>
        <dbReference type="Google" id="ProtNLM"/>
    </source>
</evidence>
<accession>K8FDS9</accession>
<dbReference type="GeneID" id="19010670"/>
<name>K8FDS9_9CHLO</name>
<dbReference type="Proteomes" id="UP000198341">
    <property type="component" value="Chromosome 19"/>
</dbReference>
<keyword evidence="2" id="KW-1185">Reference proteome</keyword>
<evidence type="ECO:0000313" key="2">
    <source>
        <dbReference type="Proteomes" id="UP000198341"/>
    </source>
</evidence>
<proteinExistence type="predicted"/>
<organism evidence="1 2">
    <name type="scientific">Bathycoccus prasinos</name>
    <dbReference type="NCBI Taxonomy" id="41875"/>
    <lineage>
        <taxon>Eukaryota</taxon>
        <taxon>Viridiplantae</taxon>
        <taxon>Chlorophyta</taxon>
        <taxon>Mamiellophyceae</taxon>
        <taxon>Mamiellales</taxon>
        <taxon>Bathycoccaceae</taxon>
        <taxon>Bathycoccus</taxon>
    </lineage>
</organism>
<dbReference type="RefSeq" id="XP_007508029.1">
    <property type="nucleotide sequence ID" value="XM_007507967.1"/>
</dbReference>
<dbReference type="KEGG" id="bpg:Bathy19g00490"/>
<dbReference type="AlphaFoldDB" id="K8FDS9"/>